<feature type="region of interest" description="Disordered" evidence="6">
    <location>
        <begin position="1"/>
        <end position="40"/>
    </location>
</feature>
<evidence type="ECO:0000313" key="9">
    <source>
        <dbReference type="EMBL" id="PRP78512.1"/>
    </source>
</evidence>
<dbReference type="InterPro" id="IPR006629">
    <property type="entry name" value="LITAF"/>
</dbReference>
<dbReference type="STRING" id="1890364.A0A2P6N3K3"/>
<dbReference type="OrthoDB" id="5599753at2759"/>
<dbReference type="Proteomes" id="UP000241769">
    <property type="component" value="Unassembled WGS sequence"/>
</dbReference>
<keyword evidence="4" id="KW-0862">Zinc</keyword>
<dbReference type="Pfam" id="PF10601">
    <property type="entry name" value="zf-LITAF-like"/>
    <property type="match status" value="1"/>
</dbReference>
<keyword evidence="5 7" id="KW-0472">Membrane</keyword>
<dbReference type="SMART" id="SM00714">
    <property type="entry name" value="LITAF"/>
    <property type="match status" value="1"/>
</dbReference>
<evidence type="ECO:0000256" key="6">
    <source>
        <dbReference type="SAM" id="MobiDB-lite"/>
    </source>
</evidence>
<dbReference type="PANTHER" id="PTHR23292">
    <property type="entry name" value="LIPOPOLYSACCHARIDE-INDUCED TUMOR NECROSIS FACTOR-ALPHA FACTOR"/>
    <property type="match status" value="1"/>
</dbReference>
<dbReference type="EMBL" id="MDYQ01000219">
    <property type="protein sequence ID" value="PRP78512.1"/>
    <property type="molecule type" value="Genomic_DNA"/>
</dbReference>
<feature type="transmembrane region" description="Helical" evidence="7">
    <location>
        <begin position="89"/>
        <end position="111"/>
    </location>
</feature>
<comment type="caution">
    <text evidence="9">The sequence shown here is derived from an EMBL/GenBank/DDBJ whole genome shotgun (WGS) entry which is preliminary data.</text>
</comment>
<keyword evidence="10" id="KW-1185">Reference proteome</keyword>
<dbReference type="PROSITE" id="PS51837">
    <property type="entry name" value="LITAF"/>
    <property type="match status" value="1"/>
</dbReference>
<evidence type="ECO:0000256" key="3">
    <source>
        <dbReference type="ARBA" id="ARBA00022723"/>
    </source>
</evidence>
<protein>
    <submittedName>
        <fullName evidence="9">Lipopolysaccharide-induced TNF-alpha factor-like</fullName>
    </submittedName>
</protein>
<dbReference type="InParanoid" id="A0A2P6N3K3"/>
<dbReference type="PANTHER" id="PTHR23292:SF6">
    <property type="entry name" value="FI16602P1-RELATED"/>
    <property type="match status" value="1"/>
</dbReference>
<comment type="similarity">
    <text evidence="2">Belongs to the CDIP1/LITAF family.</text>
</comment>
<evidence type="ECO:0000313" key="10">
    <source>
        <dbReference type="Proteomes" id="UP000241769"/>
    </source>
</evidence>
<evidence type="ECO:0000259" key="8">
    <source>
        <dbReference type="PROSITE" id="PS51837"/>
    </source>
</evidence>
<organism evidence="9 10">
    <name type="scientific">Planoprotostelium fungivorum</name>
    <dbReference type="NCBI Taxonomy" id="1890364"/>
    <lineage>
        <taxon>Eukaryota</taxon>
        <taxon>Amoebozoa</taxon>
        <taxon>Evosea</taxon>
        <taxon>Variosea</taxon>
        <taxon>Cavosteliida</taxon>
        <taxon>Cavosteliaceae</taxon>
        <taxon>Planoprotostelium</taxon>
    </lineage>
</organism>
<name>A0A2P6N3K3_9EUKA</name>
<evidence type="ECO:0000256" key="2">
    <source>
        <dbReference type="ARBA" id="ARBA00005975"/>
    </source>
</evidence>
<keyword evidence="3" id="KW-0479">Metal-binding</keyword>
<reference evidence="9 10" key="1">
    <citation type="journal article" date="2018" name="Genome Biol. Evol.">
        <title>Multiple Roots of Fruiting Body Formation in Amoebozoa.</title>
        <authorList>
            <person name="Hillmann F."/>
            <person name="Forbes G."/>
            <person name="Novohradska S."/>
            <person name="Ferling I."/>
            <person name="Riege K."/>
            <person name="Groth M."/>
            <person name="Westermann M."/>
            <person name="Marz M."/>
            <person name="Spaller T."/>
            <person name="Winckler T."/>
            <person name="Schaap P."/>
            <person name="Glockner G."/>
        </authorList>
    </citation>
    <scope>NUCLEOTIDE SEQUENCE [LARGE SCALE GENOMIC DNA]</scope>
    <source>
        <strain evidence="9 10">Jena</strain>
    </source>
</reference>
<evidence type="ECO:0000256" key="1">
    <source>
        <dbReference type="ARBA" id="ARBA00004170"/>
    </source>
</evidence>
<evidence type="ECO:0000256" key="4">
    <source>
        <dbReference type="ARBA" id="ARBA00022833"/>
    </source>
</evidence>
<comment type="subcellular location">
    <subcellularLocation>
        <location evidence="1">Membrane</location>
        <topology evidence="1">Peripheral membrane protein</topology>
    </subcellularLocation>
</comment>
<feature type="domain" description="LITAF" evidence="8">
    <location>
        <begin position="47"/>
        <end position="133"/>
    </location>
</feature>
<dbReference type="InterPro" id="IPR037519">
    <property type="entry name" value="LITAF_fam"/>
</dbReference>
<dbReference type="AlphaFoldDB" id="A0A2P6N3K3"/>
<evidence type="ECO:0000256" key="7">
    <source>
        <dbReference type="SAM" id="Phobius"/>
    </source>
</evidence>
<keyword evidence="7" id="KW-0812">Transmembrane</keyword>
<proteinExistence type="inferred from homology"/>
<evidence type="ECO:0000256" key="5">
    <source>
        <dbReference type="ARBA" id="ARBA00023136"/>
    </source>
</evidence>
<accession>A0A2P6N3K3</accession>
<keyword evidence="7" id="KW-1133">Transmembrane helix</keyword>
<gene>
    <name evidence="9" type="ORF">PROFUN_13530</name>
</gene>
<dbReference type="GO" id="GO:0008270">
    <property type="term" value="F:zinc ion binding"/>
    <property type="evidence" value="ECO:0007669"/>
    <property type="project" value="TreeGrafter"/>
</dbReference>
<sequence length="134" mass="15063">MQSDHPSAFNKDTQPLLHTPPQPQYAYHPEQPTEQPGYPAVAPTAIYATPFAGPPHWGEFLFRPQRHVCQYCQANIVTHVHYETGNLTYLAAALTCLFGCFCGCCLIPFYVDSMKDPVHLCPNCHCVVGRKNRM</sequence>
<dbReference type="GO" id="GO:0016020">
    <property type="term" value="C:membrane"/>
    <property type="evidence" value="ECO:0007669"/>
    <property type="project" value="UniProtKB-SubCell"/>
</dbReference>